<protein>
    <submittedName>
        <fullName evidence="2">Glycine cleavage system protein H</fullName>
    </submittedName>
</protein>
<dbReference type="InterPro" id="IPR011053">
    <property type="entry name" value="Single_hybrid_motif"/>
</dbReference>
<dbReference type="PANTHER" id="PTHR11715:SF3">
    <property type="entry name" value="GLYCINE CLEAVAGE SYSTEM H PROTEIN-RELATED"/>
    <property type="match status" value="1"/>
</dbReference>
<evidence type="ECO:0000256" key="1">
    <source>
        <dbReference type="ARBA" id="ARBA00022823"/>
    </source>
</evidence>
<dbReference type="CDD" id="cd06848">
    <property type="entry name" value="GCS_H"/>
    <property type="match status" value="1"/>
</dbReference>
<evidence type="ECO:0000313" key="3">
    <source>
        <dbReference type="Proteomes" id="UP000467637"/>
    </source>
</evidence>
<dbReference type="Proteomes" id="UP000467637">
    <property type="component" value="Unassembled WGS sequence"/>
</dbReference>
<reference evidence="2 3" key="1">
    <citation type="submission" date="2019-12" db="EMBL/GenBank/DDBJ databases">
        <authorList>
            <person name="Huq M.A."/>
        </authorList>
    </citation>
    <scope>NUCLEOTIDE SEQUENCE [LARGE SCALE GENOMIC DNA]</scope>
    <source>
        <strain evidence="2 3">MAH-34</strain>
    </source>
</reference>
<dbReference type="Pfam" id="PF01597">
    <property type="entry name" value="GCV_H"/>
    <property type="match status" value="1"/>
</dbReference>
<proteinExistence type="predicted"/>
<dbReference type="SUPFAM" id="SSF51230">
    <property type="entry name" value="Single hybrid motif"/>
    <property type="match status" value="1"/>
</dbReference>
<comment type="caution">
    <text evidence="2">The sequence shown here is derived from an EMBL/GenBank/DDBJ whole genome shotgun (WGS) entry which is preliminary data.</text>
</comment>
<organism evidence="2 3">
    <name type="scientific">Paenibacillus anseongense</name>
    <dbReference type="NCBI Taxonomy" id="2682845"/>
    <lineage>
        <taxon>Bacteria</taxon>
        <taxon>Bacillati</taxon>
        <taxon>Bacillota</taxon>
        <taxon>Bacilli</taxon>
        <taxon>Bacillales</taxon>
        <taxon>Paenibacillaceae</taxon>
        <taxon>Paenibacillus</taxon>
    </lineage>
</organism>
<dbReference type="EMBL" id="WSEM01000004">
    <property type="protein sequence ID" value="MVQ33945.1"/>
    <property type="molecule type" value="Genomic_DNA"/>
</dbReference>
<evidence type="ECO:0000313" key="2">
    <source>
        <dbReference type="EMBL" id="MVQ33945.1"/>
    </source>
</evidence>
<name>A0ABW9U810_9BACL</name>
<keyword evidence="3" id="KW-1185">Reference proteome</keyword>
<dbReference type="PANTHER" id="PTHR11715">
    <property type="entry name" value="GLYCINE CLEAVAGE SYSTEM H PROTEIN"/>
    <property type="match status" value="1"/>
</dbReference>
<sequence length="129" mass="14509">MNVTVPTHLQYTRDHYWIRIEGNEAVVGLTEIGLLEWGMVLFIELPERGAVLGQGNYAGSLETAESEHDLLAPLSGEVIAVNMLLERAVMMLIESPYDKGWLFRVACSEPSELEQLWDAQTYASSYSFE</sequence>
<dbReference type="InterPro" id="IPR002930">
    <property type="entry name" value="GCV_H"/>
</dbReference>
<dbReference type="InterPro" id="IPR033753">
    <property type="entry name" value="GCV_H/Fam206"/>
</dbReference>
<keyword evidence="1" id="KW-0450">Lipoyl</keyword>
<dbReference type="Gene3D" id="2.40.50.100">
    <property type="match status" value="1"/>
</dbReference>
<gene>
    <name evidence="2" type="ORF">GON05_04695</name>
</gene>
<accession>A0ABW9U810</accession>